<dbReference type="NCBIfam" id="NF006160">
    <property type="entry name" value="PRK08304.1"/>
    <property type="match status" value="1"/>
</dbReference>
<dbReference type="InterPro" id="IPR016039">
    <property type="entry name" value="Thiolase-like"/>
</dbReference>
<organism evidence="1 2">
    <name type="scientific">Candidatus Fimenecus excrementigallinarum</name>
    <dbReference type="NCBI Taxonomy" id="2840816"/>
    <lineage>
        <taxon>Bacteria</taxon>
        <taxon>Bacillati</taxon>
        <taxon>Bacillota</taxon>
        <taxon>Clostridia</taxon>
        <taxon>Candidatus Fimenecus</taxon>
    </lineage>
</organism>
<reference evidence="1" key="2">
    <citation type="journal article" date="2021" name="PeerJ">
        <title>Extensive microbial diversity within the chicken gut microbiome revealed by metagenomics and culture.</title>
        <authorList>
            <person name="Gilroy R."/>
            <person name="Ravi A."/>
            <person name="Getino M."/>
            <person name="Pursley I."/>
            <person name="Horton D.L."/>
            <person name="Alikhan N.F."/>
            <person name="Baker D."/>
            <person name="Gharbi K."/>
            <person name="Hall N."/>
            <person name="Watson M."/>
            <person name="Adriaenssens E.M."/>
            <person name="Foster-Nyarko E."/>
            <person name="Jarju S."/>
            <person name="Secka A."/>
            <person name="Antonio M."/>
            <person name="Oren A."/>
            <person name="Chaudhuri R.R."/>
            <person name="La Ragione R."/>
            <person name="Hildebrand F."/>
            <person name="Pallen M.J."/>
        </authorList>
    </citation>
    <scope>NUCLEOTIDE SEQUENCE</scope>
    <source>
        <strain evidence="1">ChiGjej1B1-19959</strain>
    </source>
</reference>
<proteinExistence type="predicted"/>
<accession>A0A9D1IEE8</accession>
<name>A0A9D1IEE8_9FIRM</name>
<dbReference type="Pfam" id="PF07451">
    <property type="entry name" value="SpoVAD"/>
    <property type="match status" value="1"/>
</dbReference>
<dbReference type="GO" id="GO:0016746">
    <property type="term" value="F:acyltransferase activity"/>
    <property type="evidence" value="ECO:0007669"/>
    <property type="project" value="InterPro"/>
</dbReference>
<dbReference type="PIRSF" id="PIRSF011570">
    <property type="entry name" value="SpoVAD"/>
    <property type="match status" value="1"/>
</dbReference>
<dbReference type="EMBL" id="DVMW01000028">
    <property type="protein sequence ID" value="HIU35792.1"/>
    <property type="molecule type" value="Genomic_DNA"/>
</dbReference>
<dbReference type="Proteomes" id="UP000824071">
    <property type="component" value="Unassembled WGS sequence"/>
</dbReference>
<comment type="caution">
    <text evidence="1">The sequence shown here is derived from an EMBL/GenBank/DDBJ whole genome shotgun (WGS) entry which is preliminary data.</text>
</comment>
<dbReference type="InterPro" id="IPR038369">
    <property type="entry name" value="SpoVAD_sf"/>
</dbReference>
<reference evidence="1" key="1">
    <citation type="submission" date="2020-10" db="EMBL/GenBank/DDBJ databases">
        <authorList>
            <person name="Gilroy R."/>
        </authorList>
    </citation>
    <scope>NUCLEOTIDE SEQUENCE</scope>
    <source>
        <strain evidence="1">ChiGjej1B1-19959</strain>
    </source>
</reference>
<sequence length="344" mass="35724">MAQRIGRYTLRFPSHPAVLAGAAVVGTTEGEGPLRAEFDRVFPDDTLGESSFEKAESALQREAVTLALEKAGKRPRDADLIFAGDLLNQCIGSSFGLRDFGIPFVGVYGACSTMALALGLAGLAVDANAARLALAVTSSHFCSAERQFRQPLEYGGQRPPTAQRTATAAGASVLGAHEPDKPYLAAATFGRIVDLGVQDANNMGAAMAPAAARTVADFLHDAGAGPDSLDLVLTGDLGAVGTALFRTLLNKDYGIALSETRHADCGLLLYDRETQDVHAGGSGCGCSASVFNSHILRQLQCGALRRVLLVATGALLSQTSTLQGESIPCVAHAVLVCAPENGKE</sequence>
<dbReference type="AlphaFoldDB" id="A0A9D1IEE8"/>
<dbReference type="InterPro" id="IPR010894">
    <property type="entry name" value="SpoVAD"/>
</dbReference>
<dbReference type="Gene3D" id="3.40.47.40">
    <property type="entry name" value="Stage V sporulation protein AD"/>
    <property type="match status" value="1"/>
</dbReference>
<evidence type="ECO:0000313" key="2">
    <source>
        <dbReference type="Proteomes" id="UP000824071"/>
    </source>
</evidence>
<protein>
    <submittedName>
        <fullName evidence="1">Stage V sporulation protein AD</fullName>
    </submittedName>
</protein>
<gene>
    <name evidence="1" type="ORF">IAC53_04190</name>
</gene>
<dbReference type="SUPFAM" id="SSF53901">
    <property type="entry name" value="Thiolase-like"/>
    <property type="match status" value="1"/>
</dbReference>
<evidence type="ECO:0000313" key="1">
    <source>
        <dbReference type="EMBL" id="HIU35792.1"/>
    </source>
</evidence>